<dbReference type="InterPro" id="IPR016181">
    <property type="entry name" value="Acyl_CoA_acyltransferase"/>
</dbReference>
<dbReference type="CDD" id="cd04301">
    <property type="entry name" value="NAT_SF"/>
    <property type="match status" value="1"/>
</dbReference>
<dbReference type="SUPFAM" id="SSF55729">
    <property type="entry name" value="Acyl-CoA N-acyltransferases (Nat)"/>
    <property type="match status" value="1"/>
</dbReference>
<dbReference type="RefSeq" id="WP_058936738.1">
    <property type="nucleotide sequence ID" value="NZ_CP013729.1"/>
</dbReference>
<proteinExistence type="predicted"/>
<dbReference type="EMBL" id="CP013729">
    <property type="protein sequence ID" value="ALV08862.1"/>
    <property type="molecule type" value="Genomic_DNA"/>
</dbReference>
<evidence type="ECO:0000256" key="1">
    <source>
        <dbReference type="ARBA" id="ARBA00022679"/>
    </source>
</evidence>
<accession>A0A0U3LBV5</accession>
<dbReference type="PROSITE" id="PS51186">
    <property type="entry name" value="GNAT"/>
    <property type="match status" value="1"/>
</dbReference>
<keyword evidence="1 3" id="KW-0808">Transferase</keyword>
<dbReference type="Pfam" id="PF00583">
    <property type="entry name" value="Acetyltransf_1"/>
    <property type="match status" value="1"/>
</dbReference>
<keyword evidence="2" id="KW-0012">Acyltransferase</keyword>
<protein>
    <submittedName>
        <fullName evidence="3">Acetyltransferase</fullName>
    </submittedName>
</protein>
<dbReference type="InterPro" id="IPR050832">
    <property type="entry name" value="Bact_Acetyltransf"/>
</dbReference>
<evidence type="ECO:0000313" key="3">
    <source>
        <dbReference type="EMBL" id="ALV08862.1"/>
    </source>
</evidence>
<dbReference type="Proteomes" id="UP000060699">
    <property type="component" value="Chromosome"/>
</dbReference>
<evidence type="ECO:0000256" key="2">
    <source>
        <dbReference type="ARBA" id="ARBA00023315"/>
    </source>
</evidence>
<dbReference type="OrthoDB" id="3389160at2"/>
<sequence length="169" mass="18903">MPLITLTAQDRDWMPALGELFFQVVDEGASLGFLADVDEPQMRDYWEQVFDQIGPRHRLWLLHEGSQVLGTVQLSLCGKPNGRHRGEVQKLMVHPSARRRGVAVQLMAAVETAAREAGLSLLVLDTTAQSPAEHFYQSQGWQRTGEIPRFAANPDGTLHATAVYWKLLD</sequence>
<dbReference type="KEGG" id="rdp:RD2015_4421"/>
<keyword evidence="4" id="KW-1185">Reference proteome</keyword>
<dbReference type="InterPro" id="IPR000182">
    <property type="entry name" value="GNAT_dom"/>
</dbReference>
<reference evidence="3 4" key="1">
    <citation type="submission" date="2015-12" db="EMBL/GenBank/DDBJ databases">
        <title>Complete genome of Roseateles depolymerans KCTC 42856.</title>
        <authorList>
            <person name="Kim K.M."/>
        </authorList>
    </citation>
    <scope>NUCLEOTIDE SEQUENCE [LARGE SCALE GENOMIC DNA]</scope>
    <source>
        <strain evidence="3 4">KCTC 42856</strain>
    </source>
</reference>
<gene>
    <name evidence="3" type="ORF">RD2015_4421</name>
</gene>
<dbReference type="PANTHER" id="PTHR43877">
    <property type="entry name" value="AMINOALKYLPHOSPHONATE N-ACETYLTRANSFERASE-RELATED-RELATED"/>
    <property type="match status" value="1"/>
</dbReference>
<dbReference type="STRING" id="76731.RD2015_4421"/>
<dbReference type="AlphaFoldDB" id="A0A0U3LBV5"/>
<dbReference type="Gene3D" id="3.40.630.30">
    <property type="match status" value="1"/>
</dbReference>
<evidence type="ECO:0000313" key="4">
    <source>
        <dbReference type="Proteomes" id="UP000060699"/>
    </source>
</evidence>
<name>A0A0U3LBV5_9BURK</name>
<organism evidence="3 4">
    <name type="scientific">Roseateles depolymerans</name>
    <dbReference type="NCBI Taxonomy" id="76731"/>
    <lineage>
        <taxon>Bacteria</taxon>
        <taxon>Pseudomonadati</taxon>
        <taxon>Pseudomonadota</taxon>
        <taxon>Betaproteobacteria</taxon>
        <taxon>Burkholderiales</taxon>
        <taxon>Sphaerotilaceae</taxon>
        <taxon>Roseateles</taxon>
    </lineage>
</organism>
<dbReference type="GO" id="GO:0016747">
    <property type="term" value="F:acyltransferase activity, transferring groups other than amino-acyl groups"/>
    <property type="evidence" value="ECO:0007669"/>
    <property type="project" value="InterPro"/>
</dbReference>